<dbReference type="AlphaFoldDB" id="A0A918N4C0"/>
<dbReference type="EMBL" id="BMWS01000014">
    <property type="protein sequence ID" value="GGX20980.1"/>
    <property type="molecule type" value="Genomic_DNA"/>
</dbReference>
<sequence length="124" mass="14554">MKTFKNIICFILLSVLFKISISAKNTSFSEISIDNSIEKNHSVQSLLNLEMYLYIDTETEPLVRVSQPDNLPLSPDNKTSKKDGLLNRSHQLSLAYSHRFQNYDRDFFNKSFKKQIIFPFHSFW</sequence>
<organism evidence="2 3">
    <name type="scientific">Aquimarina muelleri</name>
    <dbReference type="NCBI Taxonomy" id="279356"/>
    <lineage>
        <taxon>Bacteria</taxon>
        <taxon>Pseudomonadati</taxon>
        <taxon>Bacteroidota</taxon>
        <taxon>Flavobacteriia</taxon>
        <taxon>Flavobacteriales</taxon>
        <taxon>Flavobacteriaceae</taxon>
        <taxon>Aquimarina</taxon>
    </lineage>
</organism>
<feature type="chain" id="PRO_5036881302" evidence="1">
    <location>
        <begin position="24"/>
        <end position="124"/>
    </location>
</feature>
<gene>
    <name evidence="2" type="ORF">GCM10007384_22920</name>
</gene>
<feature type="signal peptide" evidence="1">
    <location>
        <begin position="1"/>
        <end position="23"/>
    </location>
</feature>
<dbReference type="Proteomes" id="UP000601108">
    <property type="component" value="Unassembled WGS sequence"/>
</dbReference>
<dbReference type="RefSeq" id="WP_027412156.1">
    <property type="nucleotide sequence ID" value="NZ_BMWS01000014.1"/>
</dbReference>
<name>A0A918N4C0_9FLAO</name>
<accession>A0A918N4C0</accession>
<comment type="caution">
    <text evidence="2">The sequence shown here is derived from an EMBL/GenBank/DDBJ whole genome shotgun (WGS) entry which is preliminary data.</text>
</comment>
<keyword evidence="1" id="KW-0732">Signal</keyword>
<evidence type="ECO:0000256" key="1">
    <source>
        <dbReference type="SAM" id="SignalP"/>
    </source>
</evidence>
<evidence type="ECO:0000313" key="2">
    <source>
        <dbReference type="EMBL" id="GGX20980.1"/>
    </source>
</evidence>
<proteinExistence type="predicted"/>
<keyword evidence="3" id="KW-1185">Reference proteome</keyword>
<reference evidence="2 3" key="1">
    <citation type="journal article" date="2014" name="Int. J. Syst. Evol. Microbiol.">
        <title>Complete genome sequence of Corynebacterium casei LMG S-19264T (=DSM 44701T), isolated from a smear-ripened cheese.</title>
        <authorList>
            <consortium name="US DOE Joint Genome Institute (JGI-PGF)"/>
            <person name="Walter F."/>
            <person name="Albersmeier A."/>
            <person name="Kalinowski J."/>
            <person name="Ruckert C."/>
        </authorList>
    </citation>
    <scope>NUCLEOTIDE SEQUENCE [LARGE SCALE GENOMIC DNA]</scope>
    <source>
        <strain evidence="2 3">KCTC 12285</strain>
    </source>
</reference>
<evidence type="ECO:0000313" key="3">
    <source>
        <dbReference type="Proteomes" id="UP000601108"/>
    </source>
</evidence>
<protein>
    <submittedName>
        <fullName evidence="2">Uncharacterized protein</fullName>
    </submittedName>
</protein>